<evidence type="ECO:0000313" key="3">
    <source>
        <dbReference type="Proteomes" id="UP001378956"/>
    </source>
</evidence>
<keyword evidence="1" id="KW-0732">Signal</keyword>
<evidence type="ECO:0000256" key="1">
    <source>
        <dbReference type="SAM" id="SignalP"/>
    </source>
</evidence>
<accession>A0ABU8NIB7</accession>
<keyword evidence="3" id="KW-1185">Reference proteome</keyword>
<organism evidence="2 3">
    <name type="scientific">Pedobacter panaciterrae</name>
    <dbReference type="NCBI Taxonomy" id="363849"/>
    <lineage>
        <taxon>Bacteria</taxon>
        <taxon>Pseudomonadati</taxon>
        <taxon>Bacteroidota</taxon>
        <taxon>Sphingobacteriia</taxon>
        <taxon>Sphingobacteriales</taxon>
        <taxon>Sphingobacteriaceae</taxon>
        <taxon>Pedobacter</taxon>
    </lineage>
</organism>
<reference evidence="2 3" key="1">
    <citation type="submission" date="2024-03" db="EMBL/GenBank/DDBJ databases">
        <title>Sequence of Lycoming College Course Isolates.</title>
        <authorList>
            <person name="Plotts O."/>
            <person name="Newman J."/>
        </authorList>
    </citation>
    <scope>NUCLEOTIDE SEQUENCE [LARGE SCALE GENOMIC DNA]</scope>
    <source>
        <strain evidence="2 3">CJB-3</strain>
    </source>
</reference>
<protein>
    <recommendedName>
        <fullName evidence="4">DUF4189 domain-containing protein</fullName>
    </recommendedName>
</protein>
<feature type="chain" id="PRO_5047338815" description="DUF4189 domain-containing protein" evidence="1">
    <location>
        <begin position="27"/>
        <end position="88"/>
    </location>
</feature>
<feature type="signal peptide" evidence="1">
    <location>
        <begin position="1"/>
        <end position="26"/>
    </location>
</feature>
<dbReference type="EMBL" id="JBBEUB010000001">
    <property type="protein sequence ID" value="MEJ2901614.1"/>
    <property type="molecule type" value="Genomic_DNA"/>
</dbReference>
<sequence>MKKTSSFVALCLIGIATFASPLISTAAAKQCNAALTVTYVYPDGSVYGSYTYYGSGATCGAAMDAARARQNAVEAAVNDDPSSPIHVY</sequence>
<comment type="caution">
    <text evidence="2">The sequence shown here is derived from an EMBL/GenBank/DDBJ whole genome shotgun (WGS) entry which is preliminary data.</text>
</comment>
<gene>
    <name evidence="2" type="ORF">WAE58_04235</name>
</gene>
<evidence type="ECO:0008006" key="4">
    <source>
        <dbReference type="Google" id="ProtNLM"/>
    </source>
</evidence>
<dbReference type="RefSeq" id="WP_172660669.1">
    <property type="nucleotide sequence ID" value="NZ_CBFGNQ010000042.1"/>
</dbReference>
<name>A0ABU8NIB7_9SPHI</name>
<proteinExistence type="predicted"/>
<dbReference type="Proteomes" id="UP001378956">
    <property type="component" value="Unassembled WGS sequence"/>
</dbReference>
<evidence type="ECO:0000313" key="2">
    <source>
        <dbReference type="EMBL" id="MEJ2901614.1"/>
    </source>
</evidence>